<evidence type="ECO:0000256" key="2">
    <source>
        <dbReference type="ARBA" id="ARBA00034247"/>
    </source>
</evidence>
<dbReference type="GO" id="GO:1902201">
    <property type="term" value="P:negative regulation of bacterial-type flagellum-dependent cell motility"/>
    <property type="evidence" value="ECO:0007669"/>
    <property type="project" value="TreeGrafter"/>
</dbReference>
<name>A0A6H1UGT7_9GAMM</name>
<dbReference type="InterPro" id="IPR029787">
    <property type="entry name" value="Nucleotide_cyclase"/>
</dbReference>
<dbReference type="NCBIfam" id="TIGR00254">
    <property type="entry name" value="GGDEF"/>
    <property type="match status" value="1"/>
</dbReference>
<dbReference type="CDD" id="cd01949">
    <property type="entry name" value="GGDEF"/>
    <property type="match status" value="1"/>
</dbReference>
<evidence type="ECO:0000259" key="4">
    <source>
        <dbReference type="PROSITE" id="PS50887"/>
    </source>
</evidence>
<dbReference type="EC" id="2.7.7.65" evidence="1"/>
<feature type="transmembrane region" description="Helical" evidence="3">
    <location>
        <begin position="63"/>
        <end position="81"/>
    </location>
</feature>
<evidence type="ECO:0000256" key="3">
    <source>
        <dbReference type="SAM" id="Phobius"/>
    </source>
</evidence>
<dbReference type="InterPro" id="IPR043128">
    <property type="entry name" value="Rev_trsase/Diguanyl_cyclase"/>
</dbReference>
<dbReference type="Proteomes" id="UP000501602">
    <property type="component" value="Chromosome"/>
</dbReference>
<feature type="transmembrane region" description="Helical" evidence="3">
    <location>
        <begin position="37"/>
        <end position="56"/>
    </location>
</feature>
<keyword evidence="3" id="KW-0812">Transmembrane</keyword>
<dbReference type="Gene3D" id="3.30.70.270">
    <property type="match status" value="1"/>
</dbReference>
<dbReference type="GO" id="GO:0052621">
    <property type="term" value="F:diguanylate cyclase activity"/>
    <property type="evidence" value="ECO:0007669"/>
    <property type="project" value="UniProtKB-EC"/>
</dbReference>
<dbReference type="InterPro" id="IPR050469">
    <property type="entry name" value="Diguanylate_Cyclase"/>
</dbReference>
<sequence>MTYTQHPPHHQALPALLSAMTVALMLQLLSVEPSRPYLGWLISAIIITPITAWITWRRSTTNALGYLICACSITLALSLIAQPYPEASLIMLLMVIPTFAHQPYLIVLWVLPSLLVYSITIELNIWLPVWAIGATLLWYQSGLWQRFAKLKQIEQHRLKRQLQRHNNYDAITGLRNKQYFEKRLRQSVSEAKRSKTPLSLIVLDIDYFRAYNEHYGNEYGNSCLEQVARLIKSDSQRQSDLIARLNGGNYVLLLPGTDKHGANRLAMQILDHLARTKLENQGSPISRYVTLTQGISQWQPGVNAEQLLHRAQLAMFQAKHSETGRTTVA</sequence>
<dbReference type="SMART" id="SM00267">
    <property type="entry name" value="GGDEF"/>
    <property type="match status" value="1"/>
</dbReference>
<dbReference type="KEGG" id="fes:HER31_16195"/>
<feature type="domain" description="GGDEF" evidence="4">
    <location>
        <begin position="196"/>
        <end position="329"/>
    </location>
</feature>
<dbReference type="GO" id="GO:0043709">
    <property type="term" value="P:cell adhesion involved in single-species biofilm formation"/>
    <property type="evidence" value="ECO:0007669"/>
    <property type="project" value="TreeGrafter"/>
</dbReference>
<feature type="transmembrane region" description="Helical" evidence="3">
    <location>
        <begin position="87"/>
        <end position="111"/>
    </location>
</feature>
<organism evidence="5 6">
    <name type="scientific">Ferrimonas lipolytica</name>
    <dbReference type="NCBI Taxonomy" id="2724191"/>
    <lineage>
        <taxon>Bacteria</taxon>
        <taxon>Pseudomonadati</taxon>
        <taxon>Pseudomonadota</taxon>
        <taxon>Gammaproteobacteria</taxon>
        <taxon>Alteromonadales</taxon>
        <taxon>Ferrimonadaceae</taxon>
        <taxon>Ferrimonas</taxon>
    </lineage>
</organism>
<keyword evidence="3" id="KW-1133">Transmembrane helix</keyword>
<dbReference type="Pfam" id="PF00990">
    <property type="entry name" value="GGDEF"/>
    <property type="match status" value="1"/>
</dbReference>
<gene>
    <name evidence="5" type="ORF">HER31_16195</name>
</gene>
<dbReference type="SUPFAM" id="SSF55073">
    <property type="entry name" value="Nucleotide cyclase"/>
    <property type="match status" value="1"/>
</dbReference>
<dbReference type="GO" id="GO:0005886">
    <property type="term" value="C:plasma membrane"/>
    <property type="evidence" value="ECO:0007669"/>
    <property type="project" value="TreeGrafter"/>
</dbReference>
<accession>A0A6H1UGT7</accession>
<feature type="transmembrane region" description="Helical" evidence="3">
    <location>
        <begin position="12"/>
        <end position="31"/>
    </location>
</feature>
<keyword evidence="6" id="KW-1185">Reference proteome</keyword>
<proteinExistence type="predicted"/>
<dbReference type="PANTHER" id="PTHR45138">
    <property type="entry name" value="REGULATORY COMPONENTS OF SENSORY TRANSDUCTION SYSTEM"/>
    <property type="match status" value="1"/>
</dbReference>
<comment type="catalytic activity">
    <reaction evidence="2">
        <text>2 GTP = 3',3'-c-di-GMP + 2 diphosphate</text>
        <dbReference type="Rhea" id="RHEA:24898"/>
        <dbReference type="ChEBI" id="CHEBI:33019"/>
        <dbReference type="ChEBI" id="CHEBI:37565"/>
        <dbReference type="ChEBI" id="CHEBI:58805"/>
        <dbReference type="EC" id="2.7.7.65"/>
    </reaction>
</comment>
<evidence type="ECO:0000313" key="5">
    <source>
        <dbReference type="EMBL" id="QIZ78301.1"/>
    </source>
</evidence>
<dbReference type="PANTHER" id="PTHR45138:SF9">
    <property type="entry name" value="DIGUANYLATE CYCLASE DGCM-RELATED"/>
    <property type="match status" value="1"/>
</dbReference>
<evidence type="ECO:0000313" key="6">
    <source>
        <dbReference type="Proteomes" id="UP000501602"/>
    </source>
</evidence>
<reference evidence="5 6" key="1">
    <citation type="submission" date="2020-04" db="EMBL/GenBank/DDBJ databases">
        <title>Ferrimonas sp. S7 isolated from sea water.</title>
        <authorList>
            <person name="Bae S.S."/>
            <person name="Baek K."/>
        </authorList>
    </citation>
    <scope>NUCLEOTIDE SEQUENCE [LARGE SCALE GENOMIC DNA]</scope>
    <source>
        <strain evidence="5 6">S7</strain>
    </source>
</reference>
<feature type="transmembrane region" description="Helical" evidence="3">
    <location>
        <begin position="123"/>
        <end position="141"/>
    </location>
</feature>
<protein>
    <recommendedName>
        <fullName evidence="1">diguanylate cyclase</fullName>
        <ecNumber evidence="1">2.7.7.65</ecNumber>
    </recommendedName>
</protein>
<evidence type="ECO:0000256" key="1">
    <source>
        <dbReference type="ARBA" id="ARBA00012528"/>
    </source>
</evidence>
<keyword evidence="3" id="KW-0472">Membrane</keyword>
<dbReference type="AlphaFoldDB" id="A0A6H1UGT7"/>
<dbReference type="RefSeq" id="WP_168662134.1">
    <property type="nucleotide sequence ID" value="NZ_CP051180.1"/>
</dbReference>
<dbReference type="PROSITE" id="PS50887">
    <property type="entry name" value="GGDEF"/>
    <property type="match status" value="1"/>
</dbReference>
<dbReference type="EMBL" id="CP051180">
    <property type="protein sequence ID" value="QIZ78301.1"/>
    <property type="molecule type" value="Genomic_DNA"/>
</dbReference>
<dbReference type="InterPro" id="IPR000160">
    <property type="entry name" value="GGDEF_dom"/>
</dbReference>